<protein>
    <recommendedName>
        <fullName evidence="2">Pyridoxamine 5'-phosphate oxidase N-terminal domain-containing protein</fullName>
    </recommendedName>
</protein>
<dbReference type="InterPro" id="IPR012349">
    <property type="entry name" value="Split_barrel_FMN-bd"/>
</dbReference>
<sequence>MMLAGSPAVFASLSILLALPTGAAATTHEVDVERVVREAADTVRITKFATLATIASDGSISGRVIYPKPPNASFGESPDLHFVTFATLSPSRKYAEIEANPQATLVYFDDAGKGEVTLKGVIRICNSTEAADGWYGPWKRNYPEGPATPFYALLRLQVTALEFVSYARYGIDEGSGRSDWRPLTLRRPLGGDWSYEPPPPPPVQLLVD</sequence>
<dbReference type="AlphaFoldDB" id="A0A7S1KWU0"/>
<dbReference type="SUPFAM" id="SSF50475">
    <property type="entry name" value="FMN-binding split barrel"/>
    <property type="match status" value="1"/>
</dbReference>
<name>A0A7S1KWU0_ALECA</name>
<organism evidence="3">
    <name type="scientific">Alexandrium catenella</name>
    <name type="common">Red tide dinoflagellate</name>
    <name type="synonym">Gonyaulax catenella</name>
    <dbReference type="NCBI Taxonomy" id="2925"/>
    <lineage>
        <taxon>Eukaryota</taxon>
        <taxon>Sar</taxon>
        <taxon>Alveolata</taxon>
        <taxon>Dinophyceae</taxon>
        <taxon>Gonyaulacales</taxon>
        <taxon>Pyrocystaceae</taxon>
        <taxon>Alexandrium</taxon>
    </lineage>
</organism>
<dbReference type="Pfam" id="PF01243">
    <property type="entry name" value="PNPOx_N"/>
    <property type="match status" value="1"/>
</dbReference>
<evidence type="ECO:0000259" key="2">
    <source>
        <dbReference type="Pfam" id="PF01243"/>
    </source>
</evidence>
<evidence type="ECO:0000313" key="3">
    <source>
        <dbReference type="EMBL" id="CAD9087772.1"/>
    </source>
</evidence>
<dbReference type="Gene3D" id="2.30.110.10">
    <property type="entry name" value="Electron Transport, Fmn-binding Protein, Chain A"/>
    <property type="match status" value="1"/>
</dbReference>
<gene>
    <name evidence="3" type="ORF">ACAT0790_LOCUS1241</name>
</gene>
<feature type="signal peptide" evidence="1">
    <location>
        <begin position="1"/>
        <end position="25"/>
    </location>
</feature>
<evidence type="ECO:0000256" key="1">
    <source>
        <dbReference type="SAM" id="SignalP"/>
    </source>
</evidence>
<reference evidence="3" key="1">
    <citation type="submission" date="2021-01" db="EMBL/GenBank/DDBJ databases">
        <authorList>
            <person name="Corre E."/>
            <person name="Pelletier E."/>
            <person name="Niang G."/>
            <person name="Scheremetjew M."/>
            <person name="Finn R."/>
            <person name="Kale V."/>
            <person name="Holt S."/>
            <person name="Cochrane G."/>
            <person name="Meng A."/>
            <person name="Brown T."/>
            <person name="Cohen L."/>
        </authorList>
    </citation>
    <scope>NUCLEOTIDE SEQUENCE</scope>
    <source>
        <strain evidence="3">OF101</strain>
    </source>
</reference>
<keyword evidence="1" id="KW-0732">Signal</keyword>
<accession>A0A7S1KWU0</accession>
<feature type="chain" id="PRO_5031353372" description="Pyridoxamine 5'-phosphate oxidase N-terminal domain-containing protein" evidence="1">
    <location>
        <begin position="26"/>
        <end position="208"/>
    </location>
</feature>
<dbReference type="InterPro" id="IPR011576">
    <property type="entry name" value="Pyridox_Oxase_N"/>
</dbReference>
<feature type="domain" description="Pyridoxamine 5'-phosphate oxidase N-terminal" evidence="2">
    <location>
        <begin position="38"/>
        <end position="164"/>
    </location>
</feature>
<proteinExistence type="predicted"/>
<dbReference type="EMBL" id="HBGE01002028">
    <property type="protein sequence ID" value="CAD9087772.1"/>
    <property type="molecule type" value="Transcribed_RNA"/>
</dbReference>